<evidence type="ECO:0000313" key="10">
    <source>
        <dbReference type="Proteomes" id="UP000470771"/>
    </source>
</evidence>
<proteinExistence type="predicted"/>
<dbReference type="PRINTS" id="PR01590">
    <property type="entry name" value="HTHFIS"/>
</dbReference>
<dbReference type="InterPro" id="IPR002197">
    <property type="entry name" value="HTH_Fis"/>
</dbReference>
<dbReference type="Pfam" id="PF00158">
    <property type="entry name" value="Sigma54_activat"/>
    <property type="match status" value="1"/>
</dbReference>
<keyword evidence="5" id="KW-0597">Phosphoprotein</keyword>
<dbReference type="InterPro" id="IPR025943">
    <property type="entry name" value="Sigma_54_int_dom_ATP-bd_2"/>
</dbReference>
<dbReference type="Gene3D" id="3.40.50.300">
    <property type="entry name" value="P-loop containing nucleotide triphosphate hydrolases"/>
    <property type="match status" value="1"/>
</dbReference>
<protein>
    <submittedName>
        <fullName evidence="9">Response regulator</fullName>
    </submittedName>
</protein>
<dbReference type="SUPFAM" id="SSF52172">
    <property type="entry name" value="CheY-like"/>
    <property type="match status" value="1"/>
</dbReference>
<dbReference type="PROSITE" id="PS00676">
    <property type="entry name" value="SIGMA54_INTERACT_2"/>
    <property type="match status" value="1"/>
</dbReference>
<sequence length="466" mass="52606">MKEKILVIDDDTDICMLLKKYLSKNGYEVELAYTGKSALNYIESNEVDLALCDFRLPDMDGTEALKSIKSIRPNTKVIIITGYSDVKTAVQCIKMGAVEYVTKPIFHEEILHAIKKALLTKEEIPAEKPSAPTKTKSTKKNTPNTINREFVTGTSAQSKRIEQLTNLLAPTDMSVVIQGESGTGKEFIAKSIHQKSKRAEYPFVAIDCGALPKELAASELFGHIKGSFTGAVNNKVGHFEYANGGTIFLDEIGNLSYDNQVKLLRVLQERKVRKIGDNKDFDIDVRIIAASNEDLTAASKEGKFREDLFYRLNEFMVDLSPLRERKEDIEVYAKHFLNIANEELEKSIKGFEKTALYKLKNYYWHGNLRELKNVIKRAVLLSPGEYIEEIALPAEIISPTYDFTPDESDEETFSDLKSVAEAAERKAIIKVLEQVGYNKTKAANVLQIDRKTLYNKMESYQIDLKN</sequence>
<dbReference type="PROSITE" id="PS50045">
    <property type="entry name" value="SIGMA54_INTERACT_4"/>
    <property type="match status" value="1"/>
</dbReference>
<evidence type="ECO:0000256" key="2">
    <source>
        <dbReference type="ARBA" id="ARBA00022840"/>
    </source>
</evidence>
<evidence type="ECO:0000256" key="4">
    <source>
        <dbReference type="ARBA" id="ARBA00023163"/>
    </source>
</evidence>
<dbReference type="Pfam" id="PF02954">
    <property type="entry name" value="HTH_8"/>
    <property type="match status" value="1"/>
</dbReference>
<dbReference type="PANTHER" id="PTHR32071">
    <property type="entry name" value="TRANSCRIPTIONAL REGULATORY PROTEIN"/>
    <property type="match status" value="1"/>
</dbReference>
<dbReference type="RefSeq" id="WP_160632058.1">
    <property type="nucleotide sequence ID" value="NZ_WWNE01000004.1"/>
</dbReference>
<name>A0A6N9NH72_9FLAO</name>
<keyword evidence="3" id="KW-0805">Transcription regulation</keyword>
<reference evidence="9 10" key="1">
    <citation type="submission" date="2019-12" db="EMBL/GenBank/DDBJ databases">
        <authorList>
            <person name="Zhao J."/>
        </authorList>
    </citation>
    <scope>NUCLEOTIDE SEQUENCE [LARGE SCALE GENOMIC DNA]</scope>
    <source>
        <strain evidence="9 10">S-15</strain>
    </source>
</reference>
<dbReference type="Pfam" id="PF25601">
    <property type="entry name" value="AAA_lid_14"/>
    <property type="match status" value="1"/>
</dbReference>
<dbReference type="InterPro" id="IPR027417">
    <property type="entry name" value="P-loop_NTPase"/>
</dbReference>
<dbReference type="FunFam" id="3.40.50.300:FF:000006">
    <property type="entry name" value="DNA-binding transcriptional regulator NtrC"/>
    <property type="match status" value="1"/>
</dbReference>
<dbReference type="SMART" id="SM00448">
    <property type="entry name" value="REC"/>
    <property type="match status" value="1"/>
</dbReference>
<feature type="region of interest" description="Disordered" evidence="6">
    <location>
        <begin position="125"/>
        <end position="146"/>
    </location>
</feature>
<feature type="modified residue" description="4-aspartylphosphate" evidence="5">
    <location>
        <position position="53"/>
    </location>
</feature>
<feature type="domain" description="Sigma-54 factor interaction" evidence="7">
    <location>
        <begin position="151"/>
        <end position="380"/>
    </location>
</feature>
<accession>A0A6N9NH72</accession>
<evidence type="ECO:0000256" key="6">
    <source>
        <dbReference type="SAM" id="MobiDB-lite"/>
    </source>
</evidence>
<keyword evidence="4" id="KW-0804">Transcription</keyword>
<dbReference type="InterPro" id="IPR025662">
    <property type="entry name" value="Sigma_54_int_dom_ATP-bd_1"/>
</dbReference>
<dbReference type="PROSITE" id="PS00675">
    <property type="entry name" value="SIGMA54_INTERACT_1"/>
    <property type="match status" value="1"/>
</dbReference>
<dbReference type="Gene3D" id="1.10.8.60">
    <property type="match status" value="1"/>
</dbReference>
<dbReference type="SUPFAM" id="SSF46689">
    <property type="entry name" value="Homeodomain-like"/>
    <property type="match status" value="1"/>
</dbReference>
<evidence type="ECO:0000259" key="7">
    <source>
        <dbReference type="PROSITE" id="PS50045"/>
    </source>
</evidence>
<dbReference type="CDD" id="cd00009">
    <property type="entry name" value="AAA"/>
    <property type="match status" value="1"/>
</dbReference>
<dbReference type="Pfam" id="PF00072">
    <property type="entry name" value="Response_reg"/>
    <property type="match status" value="1"/>
</dbReference>
<dbReference type="PROSITE" id="PS50110">
    <property type="entry name" value="RESPONSE_REGULATORY"/>
    <property type="match status" value="1"/>
</dbReference>
<keyword evidence="1" id="KW-0547">Nucleotide-binding</keyword>
<dbReference type="InterPro" id="IPR009057">
    <property type="entry name" value="Homeodomain-like_sf"/>
</dbReference>
<dbReference type="InterPro" id="IPR002078">
    <property type="entry name" value="Sigma_54_int"/>
</dbReference>
<evidence type="ECO:0000256" key="1">
    <source>
        <dbReference type="ARBA" id="ARBA00022741"/>
    </source>
</evidence>
<keyword evidence="2" id="KW-0067">ATP-binding</keyword>
<keyword evidence="10" id="KW-1185">Reference proteome</keyword>
<gene>
    <name evidence="9" type="ORF">GQN54_03540</name>
</gene>
<feature type="domain" description="Response regulatory" evidence="8">
    <location>
        <begin position="4"/>
        <end position="118"/>
    </location>
</feature>
<dbReference type="SUPFAM" id="SSF52540">
    <property type="entry name" value="P-loop containing nucleoside triphosphate hydrolases"/>
    <property type="match status" value="1"/>
</dbReference>
<evidence type="ECO:0000259" key="8">
    <source>
        <dbReference type="PROSITE" id="PS50110"/>
    </source>
</evidence>
<dbReference type="EMBL" id="WWNE01000004">
    <property type="protein sequence ID" value="NBG65174.1"/>
    <property type="molecule type" value="Genomic_DNA"/>
</dbReference>
<dbReference type="InterPro" id="IPR058031">
    <property type="entry name" value="AAA_lid_NorR"/>
</dbReference>
<dbReference type="Gene3D" id="1.10.10.60">
    <property type="entry name" value="Homeodomain-like"/>
    <property type="match status" value="1"/>
</dbReference>
<dbReference type="InterPro" id="IPR001789">
    <property type="entry name" value="Sig_transdc_resp-reg_receiver"/>
</dbReference>
<evidence type="ECO:0000256" key="5">
    <source>
        <dbReference type="PROSITE-ProRule" id="PRU00169"/>
    </source>
</evidence>
<dbReference type="SMART" id="SM00382">
    <property type="entry name" value="AAA"/>
    <property type="match status" value="1"/>
</dbReference>
<dbReference type="GO" id="GO:0005524">
    <property type="term" value="F:ATP binding"/>
    <property type="evidence" value="ECO:0007669"/>
    <property type="project" value="UniProtKB-KW"/>
</dbReference>
<dbReference type="CDD" id="cd00156">
    <property type="entry name" value="REC"/>
    <property type="match status" value="1"/>
</dbReference>
<feature type="compositionally biased region" description="Low complexity" evidence="6">
    <location>
        <begin position="128"/>
        <end position="145"/>
    </location>
</feature>
<dbReference type="GO" id="GO:0000160">
    <property type="term" value="P:phosphorelay signal transduction system"/>
    <property type="evidence" value="ECO:0007669"/>
    <property type="project" value="InterPro"/>
</dbReference>
<dbReference type="GO" id="GO:0006355">
    <property type="term" value="P:regulation of DNA-templated transcription"/>
    <property type="evidence" value="ECO:0007669"/>
    <property type="project" value="InterPro"/>
</dbReference>
<dbReference type="Proteomes" id="UP000470771">
    <property type="component" value="Unassembled WGS sequence"/>
</dbReference>
<dbReference type="InterPro" id="IPR003593">
    <property type="entry name" value="AAA+_ATPase"/>
</dbReference>
<evidence type="ECO:0000256" key="3">
    <source>
        <dbReference type="ARBA" id="ARBA00023015"/>
    </source>
</evidence>
<dbReference type="Gene3D" id="3.40.50.2300">
    <property type="match status" value="1"/>
</dbReference>
<evidence type="ECO:0000313" key="9">
    <source>
        <dbReference type="EMBL" id="NBG65174.1"/>
    </source>
</evidence>
<organism evidence="9 10">
    <name type="scientific">Acidiluteibacter ferrifornacis</name>
    <dbReference type="NCBI Taxonomy" id="2692424"/>
    <lineage>
        <taxon>Bacteria</taxon>
        <taxon>Pseudomonadati</taxon>
        <taxon>Bacteroidota</taxon>
        <taxon>Flavobacteriia</taxon>
        <taxon>Flavobacteriales</taxon>
        <taxon>Cryomorphaceae</taxon>
        <taxon>Acidiluteibacter</taxon>
    </lineage>
</organism>
<comment type="caution">
    <text evidence="9">The sequence shown here is derived from an EMBL/GenBank/DDBJ whole genome shotgun (WGS) entry which is preliminary data.</text>
</comment>
<dbReference type="GO" id="GO:0043565">
    <property type="term" value="F:sequence-specific DNA binding"/>
    <property type="evidence" value="ECO:0007669"/>
    <property type="project" value="InterPro"/>
</dbReference>
<dbReference type="PANTHER" id="PTHR32071:SF81">
    <property type="entry name" value="PROPIONATE CATABOLISM OPERON REGULATORY PROTEIN"/>
    <property type="match status" value="1"/>
</dbReference>
<dbReference type="AlphaFoldDB" id="A0A6N9NH72"/>
<dbReference type="InterPro" id="IPR011006">
    <property type="entry name" value="CheY-like_superfamily"/>
</dbReference>